<dbReference type="RefSeq" id="WP_053397962.1">
    <property type="nucleotide sequence ID" value="NZ_LFQU01000006.1"/>
</dbReference>
<evidence type="ECO:0000256" key="1">
    <source>
        <dbReference type="SAM" id="SignalP"/>
    </source>
</evidence>
<comment type="caution">
    <text evidence="2">The sequence shown here is derived from an EMBL/GenBank/DDBJ whole genome shotgun (WGS) entry which is preliminary data.</text>
</comment>
<evidence type="ECO:0000313" key="2">
    <source>
        <dbReference type="EMBL" id="KOO69005.1"/>
    </source>
</evidence>
<evidence type="ECO:0000313" key="3">
    <source>
        <dbReference type="Proteomes" id="UP000036951"/>
    </source>
</evidence>
<reference evidence="2 3" key="1">
    <citation type="submission" date="2015-06" db="EMBL/GenBank/DDBJ databases">
        <title>Prevotella sp. 109, sp. nov., a novel member of the family Prevotellaceae isolated from human faeces.</title>
        <authorList>
            <person name="Shkoporov A.N."/>
            <person name="Chaplin A.V."/>
            <person name="Kafarskaia L.I."/>
            <person name="Efimov B.A."/>
        </authorList>
    </citation>
    <scope>NUCLEOTIDE SEQUENCE [LARGE SCALE GENOMIC DNA]</scope>
    <source>
        <strain evidence="2 3">109</strain>
    </source>
</reference>
<keyword evidence="1" id="KW-0732">Signal</keyword>
<dbReference type="InterPro" id="IPR037066">
    <property type="entry name" value="Plug_dom_sf"/>
</dbReference>
<evidence type="ECO:0008006" key="4">
    <source>
        <dbReference type="Google" id="ProtNLM"/>
    </source>
</evidence>
<protein>
    <recommendedName>
        <fullName evidence="4">TonB-dependent receptor</fullName>
    </recommendedName>
</protein>
<name>A0A8E1UQI9_9BACT</name>
<gene>
    <name evidence="2" type="ORF">ACU52_04885</name>
</gene>
<dbReference type="Gene3D" id="2.170.130.10">
    <property type="entry name" value="TonB-dependent receptor, plug domain"/>
    <property type="match status" value="1"/>
</dbReference>
<dbReference type="Proteomes" id="UP000036951">
    <property type="component" value="Unassembled WGS sequence"/>
</dbReference>
<dbReference type="SUPFAM" id="SSF56935">
    <property type="entry name" value="Porins"/>
    <property type="match status" value="1"/>
</dbReference>
<accession>A0A8E1UQI9</accession>
<sequence length="857" mass="96312">MVKNFILILFSLVLDCVSAAAQNDMTAYSGKVTDTAGKAVGNVTCKLLDGKDSLLAYALTRRDGTYRLKAVNGGRQIEFAFLGYETRRIPLKEGCNVYDARLERKAVELKNVTVTADPITRRKDTLLYNVDAFRQKQDRSIEDVLKRMPGIEVSNNGEISYQGKPINKVNIEGLDLMGAQYNQATQNMPAEAVAQVQIMERNQPIKALEGKVSNDRATLNLKLKRGYKARPFGEADGNIGGSPVTWDNRLTAININKKNQLLFTGMMNNCGISLESLTQGMNSYTGMYTTEPLPAPFMYSPTAQTPPISQLYYLKNKSYYTGLNYLHAFTQEKTLRMNVMYYHDSGLQQDSIFNSYTAKDDTVNVFENNNIHNRNDLVKGILRYEQNTKSVYLTDEASATLGLGDALNNVSSNIGILQEQVKRKQYDVQNILEATINTDAMLFDMSSIVRLYGSRERLGVTSGDEEMPTDYTARLRNLFTRNRIGTNFSLFGGSLGIGYIMEYKRNETTVSGVKDDMTGSYWLHTLEPKYEYNLPDGSLTLTLPVEYISYSYPMRGIKTHKVMFSPMLDIDYKLSTMASVDASVGIIRNADTRSVPFYGTMMNNYRTYTLGADSMSFSRTKTASIRLSWLNTATMLSWNVYAIWQQINQDRYFSYLYAGDLTLINPVWADNTHTSFSGVGNVKKIWRNARFTLKGSVSYSYNKALASQNGVEGYIRYNAANAQVGASWDKLNWLTANLTVAGNITWKRPDTFSSTDNVLKNAYCSLSLDFMPIKALRLYADAAGTTYEITHDQYSTNLFLNAGAKYDFSKTLSVTLTAINLLNRESYEISSYQGSNYTFLRVPLRGRTVMAGISLKF</sequence>
<organism evidence="2 3">
    <name type="scientific">Xylanibacter rarus</name>
    <dbReference type="NCBI Taxonomy" id="1676614"/>
    <lineage>
        <taxon>Bacteria</taxon>
        <taxon>Pseudomonadati</taxon>
        <taxon>Bacteroidota</taxon>
        <taxon>Bacteroidia</taxon>
        <taxon>Bacteroidales</taxon>
        <taxon>Prevotellaceae</taxon>
        <taxon>Xylanibacter</taxon>
    </lineage>
</organism>
<dbReference type="InterPro" id="IPR008969">
    <property type="entry name" value="CarboxyPept-like_regulatory"/>
</dbReference>
<dbReference type="SUPFAM" id="SSF49464">
    <property type="entry name" value="Carboxypeptidase regulatory domain-like"/>
    <property type="match status" value="1"/>
</dbReference>
<feature type="chain" id="PRO_5034471541" description="TonB-dependent receptor" evidence="1">
    <location>
        <begin position="22"/>
        <end position="857"/>
    </location>
</feature>
<dbReference type="OrthoDB" id="603275at2"/>
<proteinExistence type="predicted"/>
<keyword evidence="3" id="KW-1185">Reference proteome</keyword>
<dbReference type="AlphaFoldDB" id="A0A8E1UQI9"/>
<dbReference type="EMBL" id="LFQU01000006">
    <property type="protein sequence ID" value="KOO69005.1"/>
    <property type="molecule type" value="Genomic_DNA"/>
</dbReference>
<feature type="signal peptide" evidence="1">
    <location>
        <begin position="1"/>
        <end position="21"/>
    </location>
</feature>